<dbReference type="EMBL" id="CM055728">
    <property type="protein sequence ID" value="KAJ8016340.1"/>
    <property type="molecule type" value="Genomic_DNA"/>
</dbReference>
<protein>
    <submittedName>
        <fullName evidence="1">Uncharacterized protein</fullName>
    </submittedName>
</protein>
<name>A0ACC2HKZ3_DALPE</name>
<sequence length="72" mass="7942">MGTELHFDSDDGKVEVGRQCHLDSSSLSMGTIINLHLTKLTPQGNVEVFVQAFMLVAKREGLCQTVRPVIRS</sequence>
<dbReference type="Proteomes" id="UP001157502">
    <property type="component" value="Chromosome 1"/>
</dbReference>
<comment type="caution">
    <text evidence="1">The sequence shown here is derived from an EMBL/GenBank/DDBJ whole genome shotgun (WGS) entry which is preliminary data.</text>
</comment>
<evidence type="ECO:0000313" key="2">
    <source>
        <dbReference type="Proteomes" id="UP001157502"/>
    </source>
</evidence>
<organism evidence="1 2">
    <name type="scientific">Dallia pectoralis</name>
    <name type="common">Alaska blackfish</name>
    <dbReference type="NCBI Taxonomy" id="75939"/>
    <lineage>
        <taxon>Eukaryota</taxon>
        <taxon>Metazoa</taxon>
        <taxon>Chordata</taxon>
        <taxon>Craniata</taxon>
        <taxon>Vertebrata</taxon>
        <taxon>Euteleostomi</taxon>
        <taxon>Actinopterygii</taxon>
        <taxon>Neopterygii</taxon>
        <taxon>Teleostei</taxon>
        <taxon>Protacanthopterygii</taxon>
        <taxon>Esociformes</taxon>
        <taxon>Umbridae</taxon>
        <taxon>Dallia</taxon>
    </lineage>
</organism>
<evidence type="ECO:0000313" key="1">
    <source>
        <dbReference type="EMBL" id="KAJ8016340.1"/>
    </source>
</evidence>
<keyword evidence="2" id="KW-1185">Reference proteome</keyword>
<accession>A0ACC2HKZ3</accession>
<reference evidence="1" key="1">
    <citation type="submission" date="2021-05" db="EMBL/GenBank/DDBJ databases">
        <authorList>
            <person name="Pan Q."/>
            <person name="Jouanno E."/>
            <person name="Zahm M."/>
            <person name="Klopp C."/>
            <person name="Cabau C."/>
            <person name="Louis A."/>
            <person name="Berthelot C."/>
            <person name="Parey E."/>
            <person name="Roest Crollius H."/>
            <person name="Montfort J."/>
            <person name="Robinson-Rechavi M."/>
            <person name="Bouchez O."/>
            <person name="Lampietro C."/>
            <person name="Lopez Roques C."/>
            <person name="Donnadieu C."/>
            <person name="Postlethwait J."/>
            <person name="Bobe J."/>
            <person name="Dillon D."/>
            <person name="Chandos A."/>
            <person name="von Hippel F."/>
            <person name="Guiguen Y."/>
        </authorList>
    </citation>
    <scope>NUCLEOTIDE SEQUENCE</scope>
    <source>
        <strain evidence="1">YG-Jan2019</strain>
    </source>
</reference>
<proteinExistence type="predicted"/>
<gene>
    <name evidence="1" type="ORF">DPEC_G00006190</name>
</gene>